<evidence type="ECO:0000259" key="1">
    <source>
        <dbReference type="Pfam" id="PF09995"/>
    </source>
</evidence>
<dbReference type="PANTHER" id="PTHR37539:SF1">
    <property type="entry name" value="ER-BOUND OXYGENASE MPAB_MPAB'_RUBBER OXYGENASE CATALYTIC DOMAIN-CONTAINING PROTEIN"/>
    <property type="match status" value="1"/>
</dbReference>
<protein>
    <submittedName>
        <fullName evidence="2">DUF2236 domain-containing protein</fullName>
    </submittedName>
</protein>
<feature type="domain" description="ER-bound oxygenase mpaB/mpaB'/Rubber oxygenase catalytic" evidence="1">
    <location>
        <begin position="159"/>
        <end position="356"/>
    </location>
</feature>
<name>A0A849AK40_9MICO</name>
<gene>
    <name evidence="2" type="ORF">HJ588_10355</name>
</gene>
<dbReference type="AlphaFoldDB" id="A0A849AK40"/>
<dbReference type="Proteomes" id="UP000557772">
    <property type="component" value="Unassembled WGS sequence"/>
</dbReference>
<keyword evidence="3" id="KW-1185">Reference proteome</keyword>
<evidence type="ECO:0000313" key="3">
    <source>
        <dbReference type="Proteomes" id="UP000557772"/>
    </source>
</evidence>
<dbReference type="GO" id="GO:0016491">
    <property type="term" value="F:oxidoreductase activity"/>
    <property type="evidence" value="ECO:0007669"/>
    <property type="project" value="InterPro"/>
</dbReference>
<proteinExistence type="predicted"/>
<dbReference type="RefSeq" id="WP_171154629.1">
    <property type="nucleotide sequence ID" value="NZ_JABENB010000001.1"/>
</dbReference>
<evidence type="ECO:0000313" key="2">
    <source>
        <dbReference type="EMBL" id="NNG39671.1"/>
    </source>
</evidence>
<sequence length="402" mass="44384">MSQTVLSAPPARFRQNEARGRAIAKPLLRATGISPEVDERLMQRLGMALLERDELGAAVAEAMQLPPGDPDRVTHAQLAAALDAAPEVSDDTPPALRAFLSLAMEAPEWVDWARIERGAAAYGYLGRTAHDVLLNLSLIGGYRFGGPADLLVLTGGLAGDNTLRRLAESEQWTNAATTPGGMRVGAEGWRLTLHVRVMHALVNMRFEKRWETARFGLPINQADQAGTLGLFDATVILGCQMLGVPVSRQQRDDLMHLWRYIGWLMGVDPDFLTDDEQERHRINYHVLLTAGDQTPAGQELARLTLDTQAQRNYGHANPRLEHWHQRYARARAHSLLSAVVGKQSMRELAMPMRPPWAAVAAVVGNSLRYRTLSALPGGRRRLETRGRRVQDQILAGSLASHH</sequence>
<dbReference type="EMBL" id="JABENB010000001">
    <property type="protein sequence ID" value="NNG39671.1"/>
    <property type="molecule type" value="Genomic_DNA"/>
</dbReference>
<comment type="caution">
    <text evidence="2">The sequence shown here is derived from an EMBL/GenBank/DDBJ whole genome shotgun (WGS) entry which is preliminary data.</text>
</comment>
<organism evidence="2 3">
    <name type="scientific">Flexivirga aerilata</name>
    <dbReference type="NCBI Taxonomy" id="1656889"/>
    <lineage>
        <taxon>Bacteria</taxon>
        <taxon>Bacillati</taxon>
        <taxon>Actinomycetota</taxon>
        <taxon>Actinomycetes</taxon>
        <taxon>Micrococcales</taxon>
        <taxon>Dermacoccaceae</taxon>
        <taxon>Flexivirga</taxon>
    </lineage>
</organism>
<dbReference type="InterPro" id="IPR037473">
    <property type="entry name" value="Lcp-like"/>
</dbReference>
<dbReference type="PANTHER" id="PTHR37539">
    <property type="entry name" value="SECRETED PROTEIN-RELATED"/>
    <property type="match status" value="1"/>
</dbReference>
<accession>A0A849AK40</accession>
<dbReference type="InterPro" id="IPR018713">
    <property type="entry name" value="MPAB/Lcp_cat_dom"/>
</dbReference>
<reference evidence="2 3" key="1">
    <citation type="submission" date="2020-05" db="EMBL/GenBank/DDBJ databases">
        <title>Flexivirga sp. ID2601S isolated from air conditioner.</title>
        <authorList>
            <person name="Kim D.H."/>
        </authorList>
    </citation>
    <scope>NUCLEOTIDE SEQUENCE [LARGE SCALE GENOMIC DNA]</scope>
    <source>
        <strain evidence="2 3">ID2601S</strain>
    </source>
</reference>
<dbReference type="Pfam" id="PF09995">
    <property type="entry name" value="MPAB_Lcp_cat"/>
    <property type="match status" value="1"/>
</dbReference>